<dbReference type="GO" id="GO:0005506">
    <property type="term" value="F:iron ion binding"/>
    <property type="evidence" value="ECO:0007669"/>
    <property type="project" value="InterPro"/>
</dbReference>
<evidence type="ECO:0000256" key="6">
    <source>
        <dbReference type="RuleBase" id="RU000461"/>
    </source>
</evidence>
<dbReference type="AlphaFoldDB" id="B8LLA5"/>
<keyword evidence="6" id="KW-0503">Monooxygenase</keyword>
<dbReference type="InterPro" id="IPR050651">
    <property type="entry name" value="Plant_Cytochrome_P450_Monoox"/>
</dbReference>
<evidence type="ECO:0000256" key="4">
    <source>
        <dbReference type="ARBA" id="ARBA00023004"/>
    </source>
</evidence>
<dbReference type="InterPro" id="IPR002401">
    <property type="entry name" value="Cyt_P450_E_grp-I"/>
</dbReference>
<evidence type="ECO:0000256" key="7">
    <source>
        <dbReference type="SAM" id="Phobius"/>
    </source>
</evidence>
<dbReference type="Gene3D" id="1.10.630.10">
    <property type="entry name" value="Cytochrome P450"/>
    <property type="match status" value="1"/>
</dbReference>
<sequence>MRMGRTLNFMEGGLMVPIVYISVAVITLVAIFRYTKLLLFDKGKHSLCTPPGPTAWPIIGHLHLLDANRPLHQTLNHLARTYGGIMLLKFGFRKVLVVSSWELARECLTTHDMNFASRPRFAGAEHLGYDCKLLGLDPYDRRCQKLRRICTLQLLSPSRVEASRNIRTEEMSKLVRGLFERCTQMGIKDGGASAVVDVRWMVVEFIFDIMVRLILTHKSYLGSVEEVEEFKEIITVTTSELLGAFNLGDYIPFLRWLDLQGCERAMKKLNRRRDKFLQRAIDNSRLCIKEENDESLIDVLIHLVDKAEDFFSDEAIVKATAISIIIGATDTYANTTEWALATLLQRPEVLKRAQEELDVVVGSERVLEESDLPNLKYLEAIVKETLRLYPAGPLLLPHMAAAPCIVGGYYVPAGTELLLNAWGIHRDPAVWERPLEFEPERFLNSSSPDLNGHDFKYIPFGYGRRACPGMWVALRMLLLTVGRLLQSFDWSIPDGIEGVDMNEGRALTLHKAVPLEAAIKPRLPQHLY</sequence>
<keyword evidence="1 5" id="KW-0349">Heme</keyword>
<dbReference type="Pfam" id="PF00067">
    <property type="entry name" value="p450"/>
    <property type="match status" value="1"/>
</dbReference>
<evidence type="ECO:0000256" key="3">
    <source>
        <dbReference type="ARBA" id="ARBA00023002"/>
    </source>
</evidence>
<keyword evidence="7" id="KW-0472">Membrane</keyword>
<dbReference type="InterPro" id="IPR001128">
    <property type="entry name" value="Cyt_P450"/>
</dbReference>
<dbReference type="SUPFAM" id="SSF48264">
    <property type="entry name" value="Cytochrome P450"/>
    <property type="match status" value="1"/>
</dbReference>
<keyword evidence="2 5" id="KW-0479">Metal-binding</keyword>
<dbReference type="GO" id="GO:0004497">
    <property type="term" value="F:monooxygenase activity"/>
    <property type="evidence" value="ECO:0007669"/>
    <property type="project" value="UniProtKB-KW"/>
</dbReference>
<protein>
    <recommendedName>
        <fullName evidence="9">Cytochrome P450</fullName>
    </recommendedName>
</protein>
<name>B8LLA5_PICSI</name>
<keyword evidence="4 5" id="KW-0408">Iron</keyword>
<dbReference type="GO" id="GO:0020037">
    <property type="term" value="F:heme binding"/>
    <property type="evidence" value="ECO:0007669"/>
    <property type="project" value="InterPro"/>
</dbReference>
<feature type="transmembrane region" description="Helical" evidence="7">
    <location>
        <begin position="12"/>
        <end position="32"/>
    </location>
</feature>
<proteinExistence type="evidence at transcript level"/>
<dbReference type="EMBL" id="EF676536">
    <property type="protein sequence ID" value="ABR16435.1"/>
    <property type="molecule type" value="mRNA"/>
</dbReference>
<dbReference type="CDD" id="cd20618">
    <property type="entry name" value="CYP71_clan"/>
    <property type="match status" value="1"/>
</dbReference>
<dbReference type="InterPro" id="IPR036396">
    <property type="entry name" value="Cyt_P450_sf"/>
</dbReference>
<feature type="binding site" description="axial binding residue" evidence="5">
    <location>
        <position position="467"/>
    </location>
    <ligand>
        <name>heme</name>
        <dbReference type="ChEBI" id="CHEBI:30413"/>
    </ligand>
    <ligandPart>
        <name>Fe</name>
        <dbReference type="ChEBI" id="CHEBI:18248"/>
    </ligandPart>
</feature>
<reference evidence="8" key="1">
    <citation type="submission" date="2007-06" db="EMBL/GenBank/DDBJ databases">
        <title>Full length cDNA sequences from Sitka Spruce (Picea sitchensis).</title>
        <authorList>
            <person name="Ralph S.G."/>
            <person name="Chun H.E."/>
            <person name="Liao N."/>
            <person name="Ali J."/>
            <person name="Reid K."/>
            <person name="Kolosova N."/>
            <person name="Cooper N."/>
            <person name="Cullis C."/>
            <person name="Jancsik S."/>
            <person name="Moore R."/>
            <person name="Mayo M."/>
            <person name="Wagner S."/>
            <person name="Holt R.A."/>
            <person name="Jones S.J.M."/>
            <person name="Marra M.A."/>
            <person name="Ritland C.E."/>
            <person name="Ritland K."/>
            <person name="Bohlmann J."/>
        </authorList>
    </citation>
    <scope>NUCLEOTIDE SEQUENCE</scope>
    <source>
        <tissue evidence="8">Green portion of the leader tissue</tissue>
    </source>
</reference>
<evidence type="ECO:0000256" key="5">
    <source>
        <dbReference type="PIRSR" id="PIRSR602401-1"/>
    </source>
</evidence>
<dbReference type="InterPro" id="IPR017972">
    <property type="entry name" value="Cyt_P450_CS"/>
</dbReference>
<keyword evidence="7" id="KW-0812">Transmembrane</keyword>
<dbReference type="OMA" id="FMEGGLM"/>
<evidence type="ECO:0000256" key="1">
    <source>
        <dbReference type="ARBA" id="ARBA00022617"/>
    </source>
</evidence>
<dbReference type="GO" id="GO:0016705">
    <property type="term" value="F:oxidoreductase activity, acting on paired donors, with incorporation or reduction of molecular oxygen"/>
    <property type="evidence" value="ECO:0007669"/>
    <property type="project" value="InterPro"/>
</dbReference>
<evidence type="ECO:0000256" key="2">
    <source>
        <dbReference type="ARBA" id="ARBA00022723"/>
    </source>
</evidence>
<comment type="cofactor">
    <cofactor evidence="5">
        <name>heme</name>
        <dbReference type="ChEBI" id="CHEBI:30413"/>
    </cofactor>
</comment>
<dbReference type="PRINTS" id="PR00385">
    <property type="entry name" value="P450"/>
</dbReference>
<evidence type="ECO:0008006" key="9">
    <source>
        <dbReference type="Google" id="ProtNLM"/>
    </source>
</evidence>
<keyword evidence="3 6" id="KW-0560">Oxidoreductase</keyword>
<dbReference type="FunFam" id="1.10.630.10:FF:000026">
    <property type="entry name" value="Cytochrome P450 82C4"/>
    <property type="match status" value="1"/>
</dbReference>
<dbReference type="PROSITE" id="PS00086">
    <property type="entry name" value="CYTOCHROME_P450"/>
    <property type="match status" value="1"/>
</dbReference>
<keyword evidence="7" id="KW-1133">Transmembrane helix</keyword>
<dbReference type="PANTHER" id="PTHR47947">
    <property type="entry name" value="CYTOCHROME P450 82C3-RELATED"/>
    <property type="match status" value="1"/>
</dbReference>
<comment type="similarity">
    <text evidence="6">Belongs to the cytochrome P450 family.</text>
</comment>
<dbReference type="PRINTS" id="PR00463">
    <property type="entry name" value="EP450I"/>
</dbReference>
<organism evidence="8">
    <name type="scientific">Picea sitchensis</name>
    <name type="common">Sitka spruce</name>
    <name type="synonym">Pinus sitchensis</name>
    <dbReference type="NCBI Taxonomy" id="3332"/>
    <lineage>
        <taxon>Eukaryota</taxon>
        <taxon>Viridiplantae</taxon>
        <taxon>Streptophyta</taxon>
        <taxon>Embryophyta</taxon>
        <taxon>Tracheophyta</taxon>
        <taxon>Spermatophyta</taxon>
        <taxon>Pinopsida</taxon>
        <taxon>Pinidae</taxon>
        <taxon>Conifers I</taxon>
        <taxon>Pinales</taxon>
        <taxon>Pinaceae</taxon>
        <taxon>Picea</taxon>
    </lineage>
</organism>
<evidence type="ECO:0000313" key="8">
    <source>
        <dbReference type="EMBL" id="ABR16435.1"/>
    </source>
</evidence>
<accession>B8LLA5</accession>